<gene>
    <name evidence="1" type="ORF">HWI92_12055</name>
</gene>
<dbReference type="Proteomes" id="UP000612680">
    <property type="component" value="Chromosome"/>
</dbReference>
<sequence length="52" mass="5856">MKECYKTRQELAIELGISIKTLSRKLSAMNITLPAGLIPPHTYSEILRQLKG</sequence>
<proteinExistence type="predicted"/>
<name>A0ABX7I660_9BACT</name>
<dbReference type="Gene3D" id="1.10.10.60">
    <property type="entry name" value="Homeodomain-like"/>
    <property type="match status" value="1"/>
</dbReference>
<keyword evidence="2" id="KW-1185">Reference proteome</keyword>
<dbReference type="RefSeq" id="WP_204664085.1">
    <property type="nucleotide sequence ID" value="NZ_CP056775.1"/>
</dbReference>
<organism evidence="1 2">
    <name type="scientific">Dyadobacter sandarakinus</name>
    <dbReference type="NCBI Taxonomy" id="2747268"/>
    <lineage>
        <taxon>Bacteria</taxon>
        <taxon>Pseudomonadati</taxon>
        <taxon>Bacteroidota</taxon>
        <taxon>Cytophagia</taxon>
        <taxon>Cytophagales</taxon>
        <taxon>Spirosomataceae</taxon>
        <taxon>Dyadobacter</taxon>
    </lineage>
</organism>
<accession>A0ABX7I660</accession>
<evidence type="ECO:0000313" key="2">
    <source>
        <dbReference type="Proteomes" id="UP000612680"/>
    </source>
</evidence>
<evidence type="ECO:0008006" key="3">
    <source>
        <dbReference type="Google" id="ProtNLM"/>
    </source>
</evidence>
<protein>
    <recommendedName>
        <fullName evidence="3">DNA binding HTH domain-containing protein</fullName>
    </recommendedName>
</protein>
<evidence type="ECO:0000313" key="1">
    <source>
        <dbReference type="EMBL" id="QRR01586.1"/>
    </source>
</evidence>
<reference evidence="1 2" key="1">
    <citation type="submission" date="2020-06" db="EMBL/GenBank/DDBJ databases">
        <title>Dyadobacter sandarakinus sp. nov., isolated from the soil of the Arctic Yellow River Station.</title>
        <authorList>
            <person name="Zhang Y."/>
            <person name="Peng F."/>
        </authorList>
    </citation>
    <scope>NUCLEOTIDE SEQUENCE [LARGE SCALE GENOMIC DNA]</scope>
    <source>
        <strain evidence="1 2">Q3-56</strain>
    </source>
</reference>
<dbReference type="EMBL" id="CP056775">
    <property type="protein sequence ID" value="QRR01586.1"/>
    <property type="molecule type" value="Genomic_DNA"/>
</dbReference>